<evidence type="ECO:0000313" key="1">
    <source>
        <dbReference type="EMBL" id="WOX57725.1"/>
    </source>
</evidence>
<reference evidence="1 2" key="1">
    <citation type="submission" date="2023-10" db="EMBL/GenBank/DDBJ databases">
        <title>The complete genome sequence of Methanoculleus receptaculi DSM 18860.</title>
        <authorList>
            <person name="Lai S.-J."/>
            <person name="You Y.-T."/>
            <person name="Chen S.-C."/>
        </authorList>
    </citation>
    <scope>NUCLEOTIDE SEQUENCE [LARGE SCALE GENOMIC DNA]</scope>
    <source>
        <strain evidence="1 2">DSM 18860</strain>
    </source>
</reference>
<dbReference type="InterPro" id="IPR012041">
    <property type="entry name" value="Znf_CPxCG-like"/>
</dbReference>
<evidence type="ECO:0000313" key="2">
    <source>
        <dbReference type="Proteomes" id="UP001305652"/>
    </source>
</evidence>
<dbReference type="PANTHER" id="PTHR42195:SF1">
    <property type="entry name" value="ZINC FINGER PROTEIN"/>
    <property type="match status" value="1"/>
</dbReference>
<dbReference type="Proteomes" id="UP001305652">
    <property type="component" value="Chromosome"/>
</dbReference>
<dbReference type="GeneID" id="85731541"/>
<protein>
    <submittedName>
        <fullName evidence="1">HVO_0476 family zinc finger protein</fullName>
    </submittedName>
</protein>
<name>A0AAX4FV05_9EURY</name>
<dbReference type="PANTHER" id="PTHR42195">
    <property type="entry name" value="UCP015877 FAMILY PROTEIN"/>
    <property type="match status" value="1"/>
</dbReference>
<dbReference type="KEGG" id="mrc:R6Y96_00250"/>
<accession>A0AAX4FV05</accession>
<gene>
    <name evidence="1" type="ORF">R6Y96_00250</name>
</gene>
<dbReference type="RefSeq" id="WP_318621444.1">
    <property type="nucleotide sequence ID" value="NZ_CP137642.1"/>
</dbReference>
<dbReference type="Pfam" id="PF19769">
    <property type="entry name" value="CPxCG_zf"/>
    <property type="match status" value="1"/>
</dbReference>
<keyword evidence="2" id="KW-1185">Reference proteome</keyword>
<proteinExistence type="predicted"/>
<organism evidence="1 2">
    <name type="scientific">Methanoculleus receptaculi</name>
    <dbReference type="NCBI Taxonomy" id="394967"/>
    <lineage>
        <taxon>Archaea</taxon>
        <taxon>Methanobacteriati</taxon>
        <taxon>Methanobacteriota</taxon>
        <taxon>Stenosarchaea group</taxon>
        <taxon>Methanomicrobia</taxon>
        <taxon>Methanomicrobiales</taxon>
        <taxon>Methanomicrobiaceae</taxon>
        <taxon>Methanoculleus</taxon>
    </lineage>
</organism>
<dbReference type="AlphaFoldDB" id="A0AAX4FV05"/>
<sequence length="207" mass="23167">MISIVCPVCKEEYEHQILRETTDLVVQCCECGHVHRVEKPAEPATITIKTIVSHETESKVCSLEMFEDETVSLGDPLAAECGDEAFGIEVTGIEVGAKRVQRATARDVTCLWTRKIDQVVVRASIHTGRTTIPLYQTMDGEDELVVGETRSFAGRRIRISHIKLRDGPLMRKEGWKTVARRVKRVYGYLDGHSRFNDTAAPGGRGER</sequence>
<dbReference type="EMBL" id="CP137642">
    <property type="protein sequence ID" value="WOX57725.1"/>
    <property type="molecule type" value="Genomic_DNA"/>
</dbReference>